<keyword evidence="1" id="KW-0472">Membrane</keyword>
<dbReference type="AlphaFoldDB" id="A0A829HKM2"/>
<evidence type="ECO:0000313" key="3">
    <source>
        <dbReference type="Proteomes" id="UP000014523"/>
    </source>
</evidence>
<name>A0A829HKM2_9GAMM</name>
<feature type="transmembrane region" description="Helical" evidence="1">
    <location>
        <begin position="65"/>
        <end position="87"/>
    </location>
</feature>
<protein>
    <submittedName>
        <fullName evidence="2">Uncharacterized protein</fullName>
    </submittedName>
</protein>
<keyword evidence="1" id="KW-0812">Transmembrane</keyword>
<keyword evidence="1" id="KW-1133">Transmembrane helix</keyword>
<feature type="transmembrane region" description="Helical" evidence="1">
    <location>
        <begin position="38"/>
        <end position="58"/>
    </location>
</feature>
<dbReference type="EMBL" id="ATGG01000007">
    <property type="protein sequence ID" value="EPF92313.1"/>
    <property type="molecule type" value="Genomic_DNA"/>
</dbReference>
<accession>A0A829HKM2</accession>
<evidence type="ECO:0000313" key="2">
    <source>
        <dbReference type="EMBL" id="EPF92313.1"/>
    </source>
</evidence>
<gene>
    <name evidence="2" type="ORF">F957_00574</name>
</gene>
<dbReference type="Proteomes" id="UP000014523">
    <property type="component" value="Unassembled WGS sequence"/>
</dbReference>
<dbReference type="RefSeq" id="WP_016540754.1">
    <property type="nucleotide sequence ID" value="NZ_ASQH01000004.1"/>
</dbReference>
<evidence type="ECO:0000256" key="1">
    <source>
        <dbReference type="SAM" id="Phobius"/>
    </source>
</evidence>
<keyword evidence="3" id="KW-1185">Reference proteome</keyword>
<sequence>MKIAKQILWVDCTAAASAGLIVLFAGEWFSQLYHLPKHVVIFIGCINLLYACYSFALANYKKRSLLLINILAIANSIWVVVCLFMLWRFWQEMTIFAVIHLAGEAVFVGALARLEYQWRHQLICSYHQRNN</sequence>
<proteinExistence type="predicted"/>
<comment type="caution">
    <text evidence="2">The sequence shown here is derived from an EMBL/GenBank/DDBJ whole genome shotgun (WGS) entry which is preliminary data.</text>
</comment>
<organism evidence="2 3">
    <name type="scientific">Acinetobacter gyllenbergii CIP 110306 = MTCC 11365</name>
    <dbReference type="NCBI Taxonomy" id="1217657"/>
    <lineage>
        <taxon>Bacteria</taxon>
        <taxon>Pseudomonadati</taxon>
        <taxon>Pseudomonadota</taxon>
        <taxon>Gammaproteobacteria</taxon>
        <taxon>Moraxellales</taxon>
        <taxon>Moraxellaceae</taxon>
        <taxon>Acinetobacter</taxon>
    </lineage>
</organism>
<feature type="transmembrane region" description="Helical" evidence="1">
    <location>
        <begin position="7"/>
        <end position="26"/>
    </location>
</feature>
<reference evidence="2 3" key="1">
    <citation type="submission" date="2013-06" db="EMBL/GenBank/DDBJ databases">
        <title>The Genome Sequence of Acinetobacter gyllenbergii CIP 110306.</title>
        <authorList>
            <consortium name="The Broad Institute Genome Sequencing Platform"/>
            <consortium name="The Broad Institute Genome Sequencing Center for Infectious Disease"/>
            <person name="Cerqueira G."/>
            <person name="Feldgarden M."/>
            <person name="Courvalin P."/>
            <person name="Perichon B."/>
            <person name="Grillot-Courvalin C."/>
            <person name="Clermont D."/>
            <person name="Rocha E."/>
            <person name="Yoon E.-J."/>
            <person name="Nemec A."/>
            <person name="Young S.K."/>
            <person name="Zeng Q."/>
            <person name="Gargeya S."/>
            <person name="Fitzgerald M."/>
            <person name="Abouelleil A."/>
            <person name="Alvarado L."/>
            <person name="Berlin A.M."/>
            <person name="Chapman S.B."/>
            <person name="Dewar J."/>
            <person name="Goldberg J."/>
            <person name="Griggs A."/>
            <person name="Gujja S."/>
            <person name="Hansen M."/>
            <person name="Howarth C."/>
            <person name="Imamovic A."/>
            <person name="Larimer J."/>
            <person name="McCowan C."/>
            <person name="Murphy C."/>
            <person name="Pearson M."/>
            <person name="Priest M."/>
            <person name="Roberts A."/>
            <person name="Saif S."/>
            <person name="Shea T."/>
            <person name="Sykes S."/>
            <person name="Wortman J."/>
            <person name="Nusbaum C."/>
            <person name="Birren B."/>
        </authorList>
    </citation>
    <scope>NUCLEOTIDE SEQUENCE [LARGE SCALE GENOMIC DNA]</scope>
    <source>
        <strain evidence="2 3">CIP 110306</strain>
    </source>
</reference>
<feature type="transmembrane region" description="Helical" evidence="1">
    <location>
        <begin position="93"/>
        <end position="112"/>
    </location>
</feature>